<evidence type="ECO:0000256" key="8">
    <source>
        <dbReference type="ARBA" id="ARBA00022968"/>
    </source>
</evidence>
<dbReference type="GO" id="GO:0006493">
    <property type="term" value="P:protein O-linked glycosylation"/>
    <property type="evidence" value="ECO:0007669"/>
    <property type="project" value="TreeGrafter"/>
</dbReference>
<comment type="cofactor">
    <cofactor evidence="1">
        <name>Mn(2+)</name>
        <dbReference type="ChEBI" id="CHEBI:29035"/>
    </cofactor>
</comment>
<evidence type="ECO:0000256" key="2">
    <source>
        <dbReference type="ARBA" id="ARBA00004323"/>
    </source>
</evidence>
<comment type="subcellular location">
    <subcellularLocation>
        <location evidence="2 16">Golgi apparatus membrane</location>
        <topology evidence="2 16">Single-pass type II membrane protein</topology>
    </subcellularLocation>
</comment>
<reference evidence="18" key="3">
    <citation type="submission" date="2025-09" db="UniProtKB">
        <authorList>
            <consortium name="Ensembl"/>
        </authorList>
    </citation>
    <scope>IDENTIFICATION</scope>
</reference>
<dbReference type="Gene3D" id="3.90.550.50">
    <property type="match status" value="1"/>
</dbReference>
<keyword evidence="6" id="KW-0808">Transferase</keyword>
<dbReference type="OMA" id="PCAYRSV"/>
<dbReference type="Pfam" id="PF01762">
    <property type="entry name" value="Galactosyl_T"/>
    <property type="match status" value="1"/>
</dbReference>
<keyword evidence="11" id="KW-0472">Membrane</keyword>
<comment type="pathway">
    <text evidence="3">Protein modification; protein glycosylation.</text>
</comment>
<evidence type="ECO:0000256" key="14">
    <source>
        <dbReference type="ARBA" id="ARBA00050470"/>
    </source>
</evidence>
<dbReference type="GO" id="GO:0000139">
    <property type="term" value="C:Golgi membrane"/>
    <property type="evidence" value="ECO:0007669"/>
    <property type="project" value="UniProtKB-SubCell"/>
</dbReference>
<reference evidence="18" key="2">
    <citation type="submission" date="2025-08" db="UniProtKB">
        <authorList>
            <consortium name="Ensembl"/>
        </authorList>
    </citation>
    <scope>IDENTIFICATION</scope>
</reference>
<dbReference type="PANTHER" id="PTHR11214">
    <property type="entry name" value="BETA-1,3-N-ACETYLGLUCOSAMINYLTRANSFERASE"/>
    <property type="match status" value="1"/>
</dbReference>
<evidence type="ECO:0000256" key="16">
    <source>
        <dbReference type="RuleBase" id="RU363063"/>
    </source>
</evidence>
<dbReference type="PANTHER" id="PTHR11214:SF234">
    <property type="entry name" value="HEXOSYLTRANSFERASE"/>
    <property type="match status" value="1"/>
</dbReference>
<proteinExistence type="inferred from homology"/>
<accession>A0A3B4DV78</accession>
<keyword evidence="5 16" id="KW-0328">Glycosyltransferase</keyword>
<evidence type="ECO:0000313" key="18">
    <source>
        <dbReference type="Ensembl" id="ENSPNAP00000026874.1"/>
    </source>
</evidence>
<evidence type="ECO:0000256" key="1">
    <source>
        <dbReference type="ARBA" id="ARBA00001936"/>
    </source>
</evidence>
<reference evidence="18 19" key="1">
    <citation type="submission" date="2020-10" db="EMBL/GenBank/DDBJ databases">
        <title>Pygocentrus nattereri (red-bellied piranha) genome, fPygNat1, primary haplotype.</title>
        <authorList>
            <person name="Myers G."/>
            <person name="Meyer A."/>
            <person name="Karagic N."/>
            <person name="Pippel M."/>
            <person name="Winkler S."/>
            <person name="Tracey A."/>
            <person name="Wood J."/>
            <person name="Formenti G."/>
            <person name="Howe K."/>
            <person name="Fedrigo O."/>
            <person name="Jarvis E.D."/>
        </authorList>
    </citation>
    <scope>NUCLEOTIDE SEQUENCE [LARGE SCALE GENOMIC DNA]</scope>
</reference>
<dbReference type="Ensembl" id="ENSPNAT00000004007.2">
    <property type="protein sequence ID" value="ENSPNAP00000026874.1"/>
    <property type="gene ID" value="ENSPNAG00000007031.2"/>
</dbReference>
<keyword evidence="8" id="KW-0735">Signal-anchor</keyword>
<evidence type="ECO:0000256" key="13">
    <source>
        <dbReference type="ARBA" id="ARBA00023211"/>
    </source>
</evidence>
<dbReference type="GO" id="GO:0030311">
    <property type="term" value="P:poly-N-acetyllactosamine biosynthetic process"/>
    <property type="evidence" value="ECO:0007669"/>
    <property type="project" value="TreeGrafter"/>
</dbReference>
<keyword evidence="12" id="KW-0325">Glycoprotein</keyword>
<evidence type="ECO:0000256" key="9">
    <source>
        <dbReference type="ARBA" id="ARBA00022989"/>
    </source>
</evidence>
<keyword evidence="9" id="KW-1133">Transmembrane helix</keyword>
<evidence type="ECO:0000256" key="10">
    <source>
        <dbReference type="ARBA" id="ARBA00023034"/>
    </source>
</evidence>
<dbReference type="GeneTree" id="ENSGT00940000164878"/>
<dbReference type="InterPro" id="IPR002659">
    <property type="entry name" value="Glyco_trans_31"/>
</dbReference>
<evidence type="ECO:0000256" key="5">
    <source>
        <dbReference type="ARBA" id="ARBA00022676"/>
    </source>
</evidence>
<evidence type="ECO:0000256" key="12">
    <source>
        <dbReference type="ARBA" id="ARBA00023180"/>
    </source>
</evidence>
<sequence length="445" mass="50550">MARCRCSGRALCLCLLPFLMMSHLLVYIMVSIFVAMSYTPEPQLPRHYVAPGVSSNSGALAPHPLATFWNLRLVEGALWNRLQHLQDREHNPILKGNSTGDRGPSTDPNYMHETEADGSTPCSPDHLWASQLPDFNTMPEQMQDFVLSMHCRHYSLLIDQPGLCAEQDAETETLMLLMAIKSQVGHFENRQAIRETWGRSGLVKEEAGGKRWQVRTIFLLGRQDGTTGPHPDLVALLKLESDHHKDILQWDFRDTFFNLTLKDLLFWDWLSMHCPHAHFVFKGDDDVFVRTGALLDYLNEHKAPSQGENNRSKGKEDFLVGDVITNAWPSRQANTKYYIPESFYKGVYPAYAGGGGVVYSGALALRLQVVSRWVSLFPIDDVYLGMCLHRLGISPLHHPGFLTFDLPEAEREKPCAYRRVLLVHKRSPKEMLTLWKELKAPLPEC</sequence>
<dbReference type="GeneID" id="108427947"/>
<evidence type="ECO:0000256" key="17">
    <source>
        <dbReference type="SAM" id="MobiDB-lite"/>
    </source>
</evidence>
<dbReference type="EC" id="2.4.1.-" evidence="16"/>
<keyword evidence="19" id="KW-1185">Reference proteome</keyword>
<comment type="subunit">
    <text evidence="15">Interacts with B3GNT8; this interaction greatly increases B3GNT2 catalytic activity, independently of B3GNT8 enzymatic activity.</text>
</comment>
<dbReference type="FunFam" id="3.90.550.50:FF:000010">
    <property type="entry name" value="Hexosyltransferase"/>
    <property type="match status" value="1"/>
</dbReference>
<keyword evidence="10 16" id="KW-0333">Golgi apparatus</keyword>
<dbReference type="Proteomes" id="UP001501920">
    <property type="component" value="Chromosome 16"/>
</dbReference>
<organism evidence="18 19">
    <name type="scientific">Pygocentrus nattereri</name>
    <name type="common">Red-bellied piranha</name>
    <dbReference type="NCBI Taxonomy" id="42514"/>
    <lineage>
        <taxon>Eukaryota</taxon>
        <taxon>Metazoa</taxon>
        <taxon>Chordata</taxon>
        <taxon>Craniata</taxon>
        <taxon>Vertebrata</taxon>
        <taxon>Euteleostomi</taxon>
        <taxon>Actinopterygii</taxon>
        <taxon>Neopterygii</taxon>
        <taxon>Teleostei</taxon>
        <taxon>Ostariophysi</taxon>
        <taxon>Characiformes</taxon>
        <taxon>Characoidei</taxon>
        <taxon>Pygocentrus</taxon>
    </lineage>
</organism>
<evidence type="ECO:0000256" key="4">
    <source>
        <dbReference type="ARBA" id="ARBA00008661"/>
    </source>
</evidence>
<comment type="catalytic activity">
    <reaction evidence="14">
        <text>a beta-D-galactosyl-(1-&gt;4)-N-acetyl-beta-D-glucosaminyl derivative + UDP-N-acetyl-alpha-D-glucosamine = an N-acetyl-beta-D-glucosaminyl-(1-&gt;3)-beta-D-galactosyl-(1-&gt;4)-N-acetyl-beta-D-glucosaminyl derivative + UDP + H(+)</text>
        <dbReference type="Rhea" id="RHEA:14389"/>
        <dbReference type="ChEBI" id="CHEBI:15378"/>
        <dbReference type="ChEBI" id="CHEBI:57705"/>
        <dbReference type="ChEBI" id="CHEBI:58223"/>
        <dbReference type="ChEBI" id="CHEBI:133507"/>
        <dbReference type="ChEBI" id="CHEBI:134090"/>
        <dbReference type="EC" id="2.4.1.149"/>
    </reaction>
</comment>
<comment type="similarity">
    <text evidence="4 16">Belongs to the glycosyltransferase 31 family.</text>
</comment>
<dbReference type="RefSeq" id="XP_017554027.1">
    <property type="nucleotide sequence ID" value="XM_017698538.2"/>
</dbReference>
<protein>
    <recommendedName>
        <fullName evidence="16">Hexosyltransferase</fullName>
        <ecNumber evidence="16">2.4.1.-</ecNumber>
    </recommendedName>
</protein>
<evidence type="ECO:0000256" key="15">
    <source>
        <dbReference type="ARBA" id="ARBA00065824"/>
    </source>
</evidence>
<dbReference type="OrthoDB" id="5957813at2759"/>
<dbReference type="AlphaFoldDB" id="A0A3B4DV78"/>
<feature type="region of interest" description="Disordered" evidence="17">
    <location>
        <begin position="90"/>
        <end position="122"/>
    </location>
</feature>
<evidence type="ECO:0000256" key="6">
    <source>
        <dbReference type="ARBA" id="ARBA00022679"/>
    </source>
</evidence>
<keyword evidence="13" id="KW-0464">Manganese</keyword>
<evidence type="ECO:0000256" key="11">
    <source>
        <dbReference type="ARBA" id="ARBA00023136"/>
    </source>
</evidence>
<keyword evidence="7" id="KW-0812">Transmembrane</keyword>
<evidence type="ECO:0000256" key="7">
    <source>
        <dbReference type="ARBA" id="ARBA00022692"/>
    </source>
</evidence>
<dbReference type="GO" id="GO:0008532">
    <property type="term" value="F:N-acetyllactosaminide beta-1,3-N-acetylglucosaminyltransferase activity"/>
    <property type="evidence" value="ECO:0007669"/>
    <property type="project" value="UniProtKB-EC"/>
</dbReference>
<name>A0A3B4DV78_PYGNA</name>
<evidence type="ECO:0000256" key="3">
    <source>
        <dbReference type="ARBA" id="ARBA00004922"/>
    </source>
</evidence>
<evidence type="ECO:0000313" key="19">
    <source>
        <dbReference type="Proteomes" id="UP001501920"/>
    </source>
</evidence>
<dbReference type="STRING" id="42514.ENSPNAP00000026874"/>